<evidence type="ECO:0000313" key="1">
    <source>
        <dbReference type="EMBL" id="CDW48138.1"/>
    </source>
</evidence>
<reference evidence="1" key="1">
    <citation type="submission" date="2014-05" db="EMBL/GenBank/DDBJ databases">
        <authorList>
            <person name="Chronopoulou M."/>
        </authorList>
    </citation>
    <scope>NUCLEOTIDE SEQUENCE</scope>
    <source>
        <tissue evidence="1">Whole organism</tissue>
    </source>
</reference>
<sequence>MYFPLCKQTIPTLYGSVKTGYSSWSRIGNGSALRKKRLPKKQEKP</sequence>
<name>A0A0K2VC73_LEPSM</name>
<dbReference type="AlphaFoldDB" id="A0A0K2VC73"/>
<protein>
    <submittedName>
        <fullName evidence="1">Uncharacterized protein</fullName>
    </submittedName>
</protein>
<proteinExistence type="predicted"/>
<dbReference type="EMBL" id="HACA01030777">
    <property type="protein sequence ID" value="CDW48138.1"/>
    <property type="molecule type" value="Transcribed_RNA"/>
</dbReference>
<organism evidence="1">
    <name type="scientific">Lepeophtheirus salmonis</name>
    <name type="common">Salmon louse</name>
    <name type="synonym">Caligus salmonis</name>
    <dbReference type="NCBI Taxonomy" id="72036"/>
    <lineage>
        <taxon>Eukaryota</taxon>
        <taxon>Metazoa</taxon>
        <taxon>Ecdysozoa</taxon>
        <taxon>Arthropoda</taxon>
        <taxon>Crustacea</taxon>
        <taxon>Multicrustacea</taxon>
        <taxon>Hexanauplia</taxon>
        <taxon>Copepoda</taxon>
        <taxon>Siphonostomatoida</taxon>
        <taxon>Caligidae</taxon>
        <taxon>Lepeophtheirus</taxon>
    </lineage>
</organism>
<accession>A0A0K2VC73</accession>